<evidence type="ECO:0000256" key="1">
    <source>
        <dbReference type="SAM" id="MobiDB-lite"/>
    </source>
</evidence>
<dbReference type="WBParaSite" id="ASIM_0001939901-mRNA-1">
    <property type="protein sequence ID" value="ASIM_0001939901-mRNA-1"/>
    <property type="gene ID" value="ASIM_0001939901"/>
</dbReference>
<dbReference type="EMBL" id="UYRR01036092">
    <property type="protein sequence ID" value="VDK66204.1"/>
    <property type="molecule type" value="Genomic_DNA"/>
</dbReference>
<protein>
    <submittedName>
        <fullName evidence="2 4">Uncharacterized protein</fullName>
    </submittedName>
</protein>
<evidence type="ECO:0000313" key="2">
    <source>
        <dbReference type="EMBL" id="VDK66204.1"/>
    </source>
</evidence>
<sequence>MVNELDEDRLVVSYIRQKEHLERLKTNIAERISELFYFAISSLSKKVTYLLITHAFIHPSSLPLLFVRPIICIHLQSYKPVDLSMLTNASPSKKLKAMPKSENRSLIDPSKRKRTRPTGLQLPD</sequence>
<evidence type="ECO:0000313" key="3">
    <source>
        <dbReference type="Proteomes" id="UP000267096"/>
    </source>
</evidence>
<feature type="region of interest" description="Disordered" evidence="1">
    <location>
        <begin position="92"/>
        <end position="124"/>
    </location>
</feature>
<organism evidence="4">
    <name type="scientific">Anisakis simplex</name>
    <name type="common">Herring worm</name>
    <dbReference type="NCBI Taxonomy" id="6269"/>
    <lineage>
        <taxon>Eukaryota</taxon>
        <taxon>Metazoa</taxon>
        <taxon>Ecdysozoa</taxon>
        <taxon>Nematoda</taxon>
        <taxon>Chromadorea</taxon>
        <taxon>Rhabditida</taxon>
        <taxon>Spirurina</taxon>
        <taxon>Ascaridomorpha</taxon>
        <taxon>Ascaridoidea</taxon>
        <taxon>Anisakidae</taxon>
        <taxon>Anisakis</taxon>
        <taxon>Anisakis simplex complex</taxon>
    </lineage>
</organism>
<gene>
    <name evidence="2" type="ORF">ASIM_LOCUS18790</name>
</gene>
<reference evidence="2 3" key="2">
    <citation type="submission" date="2018-11" db="EMBL/GenBank/DDBJ databases">
        <authorList>
            <consortium name="Pathogen Informatics"/>
        </authorList>
    </citation>
    <scope>NUCLEOTIDE SEQUENCE [LARGE SCALE GENOMIC DNA]</scope>
</reference>
<name>A0A0M3KEJ2_ANISI</name>
<dbReference type="Proteomes" id="UP000267096">
    <property type="component" value="Unassembled WGS sequence"/>
</dbReference>
<reference evidence="4" key="1">
    <citation type="submission" date="2017-02" db="UniProtKB">
        <authorList>
            <consortium name="WormBaseParasite"/>
        </authorList>
    </citation>
    <scope>IDENTIFICATION</scope>
</reference>
<dbReference type="OrthoDB" id="5842160at2759"/>
<keyword evidence="3" id="KW-1185">Reference proteome</keyword>
<dbReference type="AlphaFoldDB" id="A0A0M3KEJ2"/>
<evidence type="ECO:0000313" key="4">
    <source>
        <dbReference type="WBParaSite" id="ASIM_0001939901-mRNA-1"/>
    </source>
</evidence>
<proteinExistence type="predicted"/>
<accession>A0A0M3KEJ2</accession>